<organism evidence="1 2">
    <name type="scientific">Cinara cedri</name>
    <dbReference type="NCBI Taxonomy" id="506608"/>
    <lineage>
        <taxon>Eukaryota</taxon>
        <taxon>Metazoa</taxon>
        <taxon>Ecdysozoa</taxon>
        <taxon>Arthropoda</taxon>
        <taxon>Hexapoda</taxon>
        <taxon>Insecta</taxon>
        <taxon>Pterygota</taxon>
        <taxon>Neoptera</taxon>
        <taxon>Paraneoptera</taxon>
        <taxon>Hemiptera</taxon>
        <taxon>Sternorrhyncha</taxon>
        <taxon>Aphidomorpha</taxon>
        <taxon>Aphidoidea</taxon>
        <taxon>Aphididae</taxon>
        <taxon>Lachninae</taxon>
        <taxon>Cinara</taxon>
    </lineage>
</organism>
<reference evidence="1 2" key="1">
    <citation type="submission" date="2019-08" db="EMBL/GenBank/DDBJ databases">
        <authorList>
            <person name="Alioto T."/>
            <person name="Alioto T."/>
            <person name="Gomez Garrido J."/>
        </authorList>
    </citation>
    <scope>NUCLEOTIDE SEQUENCE [LARGE SCALE GENOMIC DNA]</scope>
</reference>
<accession>A0A5E4MPX4</accession>
<dbReference type="Proteomes" id="UP000325440">
    <property type="component" value="Unassembled WGS sequence"/>
</dbReference>
<protein>
    <submittedName>
        <fullName evidence="1">Uncharacterized protein</fullName>
    </submittedName>
</protein>
<keyword evidence="2" id="KW-1185">Reference proteome</keyword>
<name>A0A5E4MPX4_9HEMI</name>
<sequence length="164" mass="19163">MSTDVAQLAVLLVIARYIKKRKRKRSFVLPSSDWTHNRQALASKPLPADLKDVLDDSCKVVNFIKSRHTNSRIFSLLCEDMGSLHKTLLLHTGVRWLSRGKVLTRLFELRHEVQMFFKDHPFRLSSKFNDHEWLQKLGYLSDVFFEIKQSKFDSSKQCSDNIPN</sequence>
<gene>
    <name evidence="1" type="ORF">CINCED_3A005918</name>
</gene>
<dbReference type="PANTHER" id="PTHR45913:SF19">
    <property type="entry name" value="LOW QUALITY PROTEIN: ZINC FINGER BED DOMAIN-CONTAINING PROTEIN 5-LIKE"/>
    <property type="match status" value="1"/>
</dbReference>
<proteinExistence type="predicted"/>
<evidence type="ECO:0000313" key="1">
    <source>
        <dbReference type="EMBL" id="VVC34277.1"/>
    </source>
</evidence>
<dbReference type="EMBL" id="CABPRJ010000989">
    <property type="protein sequence ID" value="VVC34277.1"/>
    <property type="molecule type" value="Genomic_DNA"/>
</dbReference>
<evidence type="ECO:0000313" key="2">
    <source>
        <dbReference type="Proteomes" id="UP000325440"/>
    </source>
</evidence>
<dbReference type="OrthoDB" id="6588436at2759"/>
<dbReference type="AlphaFoldDB" id="A0A5E4MPX4"/>
<dbReference type="PANTHER" id="PTHR45913">
    <property type="entry name" value="EPM2A-INTERACTING PROTEIN 1"/>
    <property type="match status" value="1"/>
</dbReference>